<evidence type="ECO:0000313" key="1">
    <source>
        <dbReference type="EMBL" id="GLW71431.1"/>
    </source>
</evidence>
<accession>A0A9W6V188</accession>
<dbReference type="AlphaFoldDB" id="A0A9W6V188"/>
<name>A0A9W6V188_9ACTN</name>
<dbReference type="Proteomes" id="UP001165041">
    <property type="component" value="Unassembled WGS sequence"/>
</dbReference>
<evidence type="ECO:0000313" key="2">
    <source>
        <dbReference type="Proteomes" id="UP001165041"/>
    </source>
</evidence>
<organism evidence="1 2">
    <name type="scientific">Kitasatospora phosalacinea</name>
    <dbReference type="NCBI Taxonomy" id="2065"/>
    <lineage>
        <taxon>Bacteria</taxon>
        <taxon>Bacillati</taxon>
        <taxon>Actinomycetota</taxon>
        <taxon>Actinomycetes</taxon>
        <taxon>Kitasatosporales</taxon>
        <taxon>Streptomycetaceae</taxon>
        <taxon>Kitasatospora</taxon>
    </lineage>
</organism>
<gene>
    <name evidence="1" type="ORF">Kpho02_37300</name>
</gene>
<reference evidence="1" key="1">
    <citation type="submission" date="2023-02" db="EMBL/GenBank/DDBJ databases">
        <title>Kitasatospora phosalacinea NBRC 14627.</title>
        <authorList>
            <person name="Ichikawa N."/>
            <person name="Sato H."/>
            <person name="Tonouchi N."/>
        </authorList>
    </citation>
    <scope>NUCLEOTIDE SEQUENCE</scope>
    <source>
        <strain evidence="1">NBRC 14627</strain>
    </source>
</reference>
<sequence>MTEPSRKMQKELARAGYRTTREVEFGEETVFLWHPAYHDGFMAIGWAVNHAGGWDTYGRKGHGDSVRLGHANSLDRAFVAIIGWAAEHGQV</sequence>
<comment type="caution">
    <text evidence="1">The sequence shown here is derived from an EMBL/GenBank/DDBJ whole genome shotgun (WGS) entry which is preliminary data.</text>
</comment>
<proteinExistence type="predicted"/>
<dbReference type="EMBL" id="BSSA01000012">
    <property type="protein sequence ID" value="GLW71431.1"/>
    <property type="molecule type" value="Genomic_DNA"/>
</dbReference>
<protein>
    <submittedName>
        <fullName evidence="1">Uncharacterized protein</fullName>
    </submittedName>
</protein>